<keyword evidence="6 7" id="KW-0961">Cell wall biogenesis/degradation</keyword>
<evidence type="ECO:0000256" key="2">
    <source>
        <dbReference type="ARBA" id="ARBA00005992"/>
    </source>
</evidence>
<organism evidence="9">
    <name type="scientific">uncultured Thermomicrobiales bacterium</name>
    <dbReference type="NCBI Taxonomy" id="1645740"/>
    <lineage>
        <taxon>Bacteria</taxon>
        <taxon>Pseudomonadati</taxon>
        <taxon>Thermomicrobiota</taxon>
        <taxon>Thermomicrobia</taxon>
        <taxon>Thermomicrobiales</taxon>
        <taxon>environmental samples</taxon>
    </lineage>
</organism>
<protein>
    <recommendedName>
        <fullName evidence="8">L,D-TPase catalytic domain-containing protein</fullName>
    </recommendedName>
</protein>
<sequence length="207" mass="22666">MTRLALILALTLGIVSLPGVSFGRGAEQFPDKAKARIIISQDKQQMLIYEGETVVRQLPISTGWPGVRKTETPIWNGRIGEFWGTFESFGTTQDLGYWLFTDYLPDGSWNGDILIHGAPYTVDPAGAKVYSRDHIGKTPASHGCIQLLPEDAEWFHRWDPIGVPITIRAFSGGTLIYPKIVFGAQLTGAPPMQAQPSEPTGTTLTLP</sequence>
<evidence type="ECO:0000256" key="3">
    <source>
        <dbReference type="ARBA" id="ARBA00022679"/>
    </source>
</evidence>
<dbReference type="InterPro" id="IPR038063">
    <property type="entry name" value="Transpep_catalytic_dom"/>
</dbReference>
<evidence type="ECO:0000256" key="7">
    <source>
        <dbReference type="PROSITE-ProRule" id="PRU01373"/>
    </source>
</evidence>
<dbReference type="InterPro" id="IPR005490">
    <property type="entry name" value="LD_TPept_cat_dom"/>
</dbReference>
<keyword evidence="3" id="KW-0808">Transferase</keyword>
<evidence type="ECO:0000313" key="9">
    <source>
        <dbReference type="EMBL" id="CAA9553598.1"/>
    </source>
</evidence>
<dbReference type="GO" id="GO:0071555">
    <property type="term" value="P:cell wall organization"/>
    <property type="evidence" value="ECO:0007669"/>
    <property type="project" value="UniProtKB-UniRule"/>
</dbReference>
<dbReference type="PANTHER" id="PTHR30582">
    <property type="entry name" value="L,D-TRANSPEPTIDASE"/>
    <property type="match status" value="1"/>
</dbReference>
<dbReference type="GO" id="GO:0071972">
    <property type="term" value="F:peptidoglycan L,D-transpeptidase activity"/>
    <property type="evidence" value="ECO:0007669"/>
    <property type="project" value="TreeGrafter"/>
</dbReference>
<feature type="active site" description="Nucleophile" evidence="7">
    <location>
        <position position="144"/>
    </location>
</feature>
<name>A0A6J4UQD0_9BACT</name>
<evidence type="ECO:0000256" key="1">
    <source>
        <dbReference type="ARBA" id="ARBA00004752"/>
    </source>
</evidence>
<evidence type="ECO:0000256" key="4">
    <source>
        <dbReference type="ARBA" id="ARBA00022960"/>
    </source>
</evidence>
<dbReference type="Pfam" id="PF03734">
    <property type="entry name" value="YkuD"/>
    <property type="match status" value="1"/>
</dbReference>
<feature type="domain" description="L,D-TPase catalytic" evidence="8">
    <location>
        <begin position="35"/>
        <end position="168"/>
    </location>
</feature>
<evidence type="ECO:0000256" key="5">
    <source>
        <dbReference type="ARBA" id="ARBA00022984"/>
    </source>
</evidence>
<dbReference type="GO" id="GO:0016740">
    <property type="term" value="F:transferase activity"/>
    <property type="evidence" value="ECO:0007669"/>
    <property type="project" value="UniProtKB-KW"/>
</dbReference>
<dbReference type="Gene3D" id="2.40.440.10">
    <property type="entry name" value="L,D-transpeptidase catalytic domain-like"/>
    <property type="match status" value="1"/>
</dbReference>
<dbReference type="PANTHER" id="PTHR30582:SF2">
    <property type="entry name" value="L,D-TRANSPEPTIDASE YCIB-RELATED"/>
    <property type="match status" value="1"/>
</dbReference>
<keyword evidence="5 7" id="KW-0573">Peptidoglycan synthesis</keyword>
<dbReference type="InterPro" id="IPR050979">
    <property type="entry name" value="LD-transpeptidase"/>
</dbReference>
<evidence type="ECO:0000259" key="8">
    <source>
        <dbReference type="PROSITE" id="PS52029"/>
    </source>
</evidence>
<dbReference type="UniPathway" id="UPA00219"/>
<reference evidence="9" key="1">
    <citation type="submission" date="2020-02" db="EMBL/GenBank/DDBJ databases">
        <authorList>
            <person name="Meier V. D."/>
        </authorList>
    </citation>
    <scope>NUCLEOTIDE SEQUENCE</scope>
    <source>
        <strain evidence="9">AVDCRST_MAG18</strain>
    </source>
</reference>
<dbReference type="SUPFAM" id="SSF141523">
    <property type="entry name" value="L,D-transpeptidase catalytic domain-like"/>
    <property type="match status" value="1"/>
</dbReference>
<proteinExistence type="inferred from homology"/>
<dbReference type="CDD" id="cd16913">
    <property type="entry name" value="YkuD_like"/>
    <property type="match status" value="1"/>
</dbReference>
<dbReference type="GO" id="GO:0008360">
    <property type="term" value="P:regulation of cell shape"/>
    <property type="evidence" value="ECO:0007669"/>
    <property type="project" value="UniProtKB-UniRule"/>
</dbReference>
<feature type="active site" description="Proton donor/acceptor" evidence="7">
    <location>
        <position position="116"/>
    </location>
</feature>
<gene>
    <name evidence="9" type="ORF">AVDCRST_MAG18-515</name>
</gene>
<dbReference type="PROSITE" id="PS52029">
    <property type="entry name" value="LD_TPASE"/>
    <property type="match status" value="1"/>
</dbReference>
<dbReference type="EMBL" id="CADCWN010000035">
    <property type="protein sequence ID" value="CAA9553598.1"/>
    <property type="molecule type" value="Genomic_DNA"/>
</dbReference>
<dbReference type="GO" id="GO:0005576">
    <property type="term" value="C:extracellular region"/>
    <property type="evidence" value="ECO:0007669"/>
    <property type="project" value="TreeGrafter"/>
</dbReference>
<evidence type="ECO:0000256" key="6">
    <source>
        <dbReference type="ARBA" id="ARBA00023316"/>
    </source>
</evidence>
<comment type="similarity">
    <text evidence="2">Belongs to the YkuD family.</text>
</comment>
<keyword evidence="4 7" id="KW-0133">Cell shape</keyword>
<dbReference type="AlphaFoldDB" id="A0A6J4UQD0"/>
<comment type="pathway">
    <text evidence="1 7">Cell wall biogenesis; peptidoglycan biosynthesis.</text>
</comment>
<dbReference type="GO" id="GO:0018104">
    <property type="term" value="P:peptidoglycan-protein cross-linking"/>
    <property type="evidence" value="ECO:0007669"/>
    <property type="project" value="TreeGrafter"/>
</dbReference>
<accession>A0A6J4UQD0</accession>